<dbReference type="GO" id="GO:0055088">
    <property type="term" value="P:lipid homeostasis"/>
    <property type="evidence" value="ECO:0007669"/>
    <property type="project" value="TreeGrafter"/>
</dbReference>
<dbReference type="InterPro" id="IPR050846">
    <property type="entry name" value="TLCD"/>
</dbReference>
<reference evidence="3" key="1">
    <citation type="journal article" date="2019" name="Environ. Microbiol.">
        <title>Fungal ecological strategies reflected in gene transcription - a case study of two litter decomposers.</title>
        <authorList>
            <person name="Barbi F."/>
            <person name="Kohler A."/>
            <person name="Barry K."/>
            <person name="Baskaran P."/>
            <person name="Daum C."/>
            <person name="Fauchery L."/>
            <person name="Ihrmark K."/>
            <person name="Kuo A."/>
            <person name="LaButti K."/>
            <person name="Lipzen A."/>
            <person name="Morin E."/>
            <person name="Grigoriev I.V."/>
            <person name="Henrissat B."/>
            <person name="Lindahl B."/>
            <person name="Martin F."/>
        </authorList>
    </citation>
    <scope>NUCLEOTIDE SEQUENCE</scope>
    <source>
        <strain evidence="3">JB14</strain>
    </source>
</reference>
<evidence type="ECO:0000313" key="4">
    <source>
        <dbReference type="Proteomes" id="UP000799118"/>
    </source>
</evidence>
<feature type="transmembrane region" description="Helical" evidence="2">
    <location>
        <begin position="20"/>
        <end position="38"/>
    </location>
</feature>
<evidence type="ECO:0000256" key="2">
    <source>
        <dbReference type="SAM" id="Phobius"/>
    </source>
</evidence>
<dbReference type="AlphaFoldDB" id="A0A6A4H0V8"/>
<organism evidence="3 4">
    <name type="scientific">Gymnopus androsaceus JB14</name>
    <dbReference type="NCBI Taxonomy" id="1447944"/>
    <lineage>
        <taxon>Eukaryota</taxon>
        <taxon>Fungi</taxon>
        <taxon>Dikarya</taxon>
        <taxon>Basidiomycota</taxon>
        <taxon>Agaricomycotina</taxon>
        <taxon>Agaricomycetes</taxon>
        <taxon>Agaricomycetidae</taxon>
        <taxon>Agaricales</taxon>
        <taxon>Marasmiineae</taxon>
        <taxon>Omphalotaceae</taxon>
        <taxon>Gymnopus</taxon>
    </lineage>
</organism>
<evidence type="ECO:0000313" key="3">
    <source>
        <dbReference type="EMBL" id="KAE9391290.1"/>
    </source>
</evidence>
<dbReference type="EMBL" id="ML769629">
    <property type="protein sequence ID" value="KAE9391290.1"/>
    <property type="molecule type" value="Genomic_DNA"/>
</dbReference>
<sequence length="420" mass="46597">MSLLPGYDSDSVIIPSQESQWSVFVLSFVGLVSTYHVFAGPSGFTATKQVAWILTTISSFIMTVGSLPFVWDYVYGQGDVKSVRPFPELAVSTSRFFQAYLLADLCVGSIYYRSQITFLTGWFHHIVYLGIVEYAIRQGWAHVFALAAFMEFPTLILGTATLFPRIRSNIFFAVSFFLTRILFHIIIGVAYYLPKNRPLTRAALSALSSSTTAAPIGSVAPAVLLTFVFPMHAGWFLGCLKGFKKRAKLRREAEIKARGAKNEPKTTKSSVPPAKLSPPDAVPHASLRRRLHAHYIYDHYAHYYSTRYAHYSSRYAHYRSRLRGFALRSASSASVKESLQQRLPSLRPTLQRLPSLETFSSLPALSSLPSPIYEMSAFAFDVPPIAKKVTAAFPTREKLYGTLGLGKSGPPVAACGVQVH</sequence>
<dbReference type="PANTHER" id="PTHR13439">
    <property type="entry name" value="CT120 PROTEIN"/>
    <property type="match status" value="1"/>
</dbReference>
<evidence type="ECO:0000256" key="1">
    <source>
        <dbReference type="SAM" id="MobiDB-lite"/>
    </source>
</evidence>
<keyword evidence="4" id="KW-1185">Reference proteome</keyword>
<feature type="transmembrane region" description="Helical" evidence="2">
    <location>
        <begin position="170"/>
        <end position="193"/>
    </location>
</feature>
<feature type="transmembrane region" description="Helical" evidence="2">
    <location>
        <begin position="50"/>
        <end position="71"/>
    </location>
</feature>
<keyword evidence="2" id="KW-0812">Transmembrane</keyword>
<feature type="compositionally biased region" description="Basic and acidic residues" evidence="1">
    <location>
        <begin position="255"/>
        <end position="266"/>
    </location>
</feature>
<dbReference type="PANTHER" id="PTHR13439:SF72">
    <property type="entry name" value="TLC DOMAIN-CONTAINING PROTEIN"/>
    <property type="match status" value="1"/>
</dbReference>
<protein>
    <recommendedName>
        <fullName evidence="5">TLC domain-containing protein</fullName>
    </recommendedName>
</protein>
<accession>A0A6A4H0V8</accession>
<gene>
    <name evidence="3" type="ORF">BT96DRAFT_311603</name>
</gene>
<name>A0A6A4H0V8_9AGAR</name>
<feature type="transmembrane region" description="Helical" evidence="2">
    <location>
        <begin position="213"/>
        <end position="240"/>
    </location>
</feature>
<evidence type="ECO:0008006" key="5">
    <source>
        <dbReference type="Google" id="ProtNLM"/>
    </source>
</evidence>
<dbReference type="Proteomes" id="UP000799118">
    <property type="component" value="Unassembled WGS sequence"/>
</dbReference>
<feature type="transmembrane region" description="Helical" evidence="2">
    <location>
        <begin position="142"/>
        <end position="163"/>
    </location>
</feature>
<dbReference type="GO" id="GO:0005783">
    <property type="term" value="C:endoplasmic reticulum"/>
    <property type="evidence" value="ECO:0007669"/>
    <property type="project" value="TreeGrafter"/>
</dbReference>
<proteinExistence type="predicted"/>
<feature type="region of interest" description="Disordered" evidence="1">
    <location>
        <begin position="255"/>
        <end position="282"/>
    </location>
</feature>
<keyword evidence="2" id="KW-1133">Transmembrane helix</keyword>
<dbReference type="OrthoDB" id="341353at2759"/>
<keyword evidence="2" id="KW-0472">Membrane</keyword>
<feature type="transmembrane region" description="Helical" evidence="2">
    <location>
        <begin position="119"/>
        <end position="136"/>
    </location>
</feature>